<dbReference type="Gene3D" id="1.10.3540.10">
    <property type="entry name" value="uncharacterized protein from magnetospirillum magneticum domain"/>
    <property type="match status" value="1"/>
</dbReference>
<dbReference type="Pfam" id="PF08849">
    <property type="entry name" value="BrxA"/>
    <property type="match status" value="1"/>
</dbReference>
<dbReference type="AlphaFoldDB" id="A0A2M7TB72"/>
<dbReference type="RefSeq" id="WP_286677973.1">
    <property type="nucleotide sequence ID" value="NZ_MNXI01000050.1"/>
</dbReference>
<accession>A0A2M7TB72</accession>
<protein>
    <submittedName>
        <fullName evidence="1">DUF1819 domain-containing protein</fullName>
    </submittedName>
</protein>
<reference evidence="2" key="1">
    <citation type="submission" date="2017-09" db="EMBL/GenBank/DDBJ databases">
        <title>Depth-based differentiation of microbial function through sediment-hosted aquifers and enrichment of novel symbionts in the deep terrestrial subsurface.</title>
        <authorList>
            <person name="Probst A.J."/>
            <person name="Ladd B."/>
            <person name="Jarett J.K."/>
            <person name="Geller-Mcgrath D.E."/>
            <person name="Sieber C.M.K."/>
            <person name="Emerson J.B."/>
            <person name="Anantharaman K."/>
            <person name="Thomas B.C."/>
            <person name="Malmstrom R."/>
            <person name="Stieglmeier M."/>
            <person name="Klingl A."/>
            <person name="Woyke T."/>
            <person name="Ryan C.M."/>
            <person name="Banfield J.F."/>
        </authorList>
    </citation>
    <scope>NUCLEOTIDE SEQUENCE [LARGE SCALE GENOMIC DNA]</scope>
</reference>
<organism evidence="1 2">
    <name type="scientific">Candidatus Aquicultor secundus</name>
    <dbReference type="NCBI Taxonomy" id="1973895"/>
    <lineage>
        <taxon>Bacteria</taxon>
        <taxon>Bacillati</taxon>
        <taxon>Actinomycetota</taxon>
        <taxon>Candidatus Aquicultoria</taxon>
        <taxon>Candidatus Aquicultorales</taxon>
        <taxon>Candidatus Aquicultoraceae</taxon>
        <taxon>Candidatus Aquicultor</taxon>
    </lineage>
</organism>
<evidence type="ECO:0000313" key="2">
    <source>
        <dbReference type="Proteomes" id="UP000230956"/>
    </source>
</evidence>
<comment type="caution">
    <text evidence="1">The sequence shown here is derived from an EMBL/GenBank/DDBJ whole genome shotgun (WGS) entry which is preliminary data.</text>
</comment>
<gene>
    <name evidence="1" type="ORF">COY37_00700</name>
</gene>
<dbReference type="EMBL" id="PFNG01000020">
    <property type="protein sequence ID" value="PIZ42295.1"/>
    <property type="molecule type" value="Genomic_DNA"/>
</dbReference>
<sequence length="203" mass="23988">MKPEKYRMSFTTGGLFRQESLRIAELYANTNDWNEVYKTVLENNVLQARTTSTTKRNYREISIRLQTLTKNELDLLIDGTAQEQGYLLWLAVCRRYKFIREFAVEVIRERFLTLRYDLNNEDFDAFFNKKAEWHEEVDKITALSRQKMRQVLFKILREADLLTSGKTINAVILTPRFIRTISQTTPEDLLIYPTMESELKGVV</sequence>
<dbReference type="InterPro" id="IPR014948">
    <property type="entry name" value="BrxA"/>
</dbReference>
<name>A0A2M7TB72_9ACTN</name>
<proteinExistence type="predicted"/>
<dbReference type="InterPro" id="IPR023137">
    <property type="entry name" value="BrxA_sf"/>
</dbReference>
<evidence type="ECO:0000313" key="1">
    <source>
        <dbReference type="EMBL" id="PIZ42295.1"/>
    </source>
</evidence>
<dbReference type="Proteomes" id="UP000230956">
    <property type="component" value="Unassembled WGS sequence"/>
</dbReference>